<dbReference type="RefSeq" id="WP_091606010.1">
    <property type="nucleotide sequence ID" value="NZ_FMCX01000002.1"/>
</dbReference>
<accession>A0A1C4WS25</accession>
<gene>
    <name evidence="3" type="ORF">GA0070564_102468</name>
</gene>
<evidence type="ECO:0000256" key="1">
    <source>
        <dbReference type="SAM" id="MobiDB-lite"/>
    </source>
</evidence>
<feature type="transmembrane region" description="Helical" evidence="2">
    <location>
        <begin position="30"/>
        <end position="52"/>
    </location>
</feature>
<keyword evidence="2" id="KW-0472">Membrane</keyword>
<keyword evidence="2" id="KW-1133">Transmembrane helix</keyword>
<organism evidence="3 4">
    <name type="scientific">Micromonospora mirobrigensis</name>
    <dbReference type="NCBI Taxonomy" id="262898"/>
    <lineage>
        <taxon>Bacteria</taxon>
        <taxon>Bacillati</taxon>
        <taxon>Actinomycetota</taxon>
        <taxon>Actinomycetes</taxon>
        <taxon>Micromonosporales</taxon>
        <taxon>Micromonosporaceae</taxon>
        <taxon>Micromonospora</taxon>
    </lineage>
</organism>
<proteinExistence type="predicted"/>
<keyword evidence="4" id="KW-1185">Reference proteome</keyword>
<reference evidence="4" key="1">
    <citation type="submission" date="2016-06" db="EMBL/GenBank/DDBJ databases">
        <authorList>
            <person name="Varghese N."/>
            <person name="Submissions Spin"/>
        </authorList>
    </citation>
    <scope>NUCLEOTIDE SEQUENCE [LARGE SCALE GENOMIC DNA]</scope>
    <source>
        <strain evidence="4">DSM 44830</strain>
    </source>
</reference>
<evidence type="ECO:0000313" key="3">
    <source>
        <dbReference type="EMBL" id="SCE98974.1"/>
    </source>
</evidence>
<dbReference type="Proteomes" id="UP000199504">
    <property type="component" value="Unassembled WGS sequence"/>
</dbReference>
<evidence type="ECO:0000256" key="2">
    <source>
        <dbReference type="SAM" id="Phobius"/>
    </source>
</evidence>
<dbReference type="AlphaFoldDB" id="A0A1C4WS25"/>
<protein>
    <recommendedName>
        <fullName evidence="5">Transglycosylase associated protein</fullName>
    </recommendedName>
</protein>
<name>A0A1C4WS25_9ACTN</name>
<dbReference type="EMBL" id="FMCX01000002">
    <property type="protein sequence ID" value="SCE98974.1"/>
    <property type="molecule type" value="Genomic_DNA"/>
</dbReference>
<evidence type="ECO:0000313" key="4">
    <source>
        <dbReference type="Proteomes" id="UP000199504"/>
    </source>
</evidence>
<feature type="transmembrane region" description="Helical" evidence="2">
    <location>
        <begin position="64"/>
        <end position="83"/>
    </location>
</feature>
<sequence length="103" mass="10328">MTGAALVSALLVGLVVGTLGRLVVPRRRAVPVWLTVAAGVAAALLGTIVARLDGVDVRDSGVRLLVQVAAAGVAVLLAVRAGAGRRPAEPAEPGRRPADPAVR</sequence>
<dbReference type="STRING" id="262898.GA0070564_102468"/>
<feature type="compositionally biased region" description="Basic and acidic residues" evidence="1">
    <location>
        <begin position="86"/>
        <end position="103"/>
    </location>
</feature>
<feature type="region of interest" description="Disordered" evidence="1">
    <location>
        <begin position="83"/>
        <end position="103"/>
    </location>
</feature>
<evidence type="ECO:0008006" key="5">
    <source>
        <dbReference type="Google" id="ProtNLM"/>
    </source>
</evidence>
<keyword evidence="2" id="KW-0812">Transmembrane</keyword>